<dbReference type="OrthoDB" id="424402at2759"/>
<dbReference type="Proteomes" id="UP000053447">
    <property type="component" value="Unassembled WGS sequence"/>
</dbReference>
<feature type="domain" description="DNA/RNA-binding protein Alba-like" evidence="1">
    <location>
        <begin position="13"/>
        <end position="81"/>
    </location>
</feature>
<evidence type="ECO:0000313" key="3">
    <source>
        <dbReference type="Proteomes" id="UP000053447"/>
    </source>
</evidence>
<keyword evidence="3" id="KW-1185">Reference proteome</keyword>
<reference evidence="3" key="1">
    <citation type="journal article" date="2016" name="Nat. Commun.">
        <title>Genome analysis of three Pneumocystis species reveals adaptation mechanisms to life exclusively in mammalian hosts.</title>
        <authorList>
            <person name="Ma L."/>
            <person name="Chen Z."/>
            <person name="Huang D.W."/>
            <person name="Kutty G."/>
            <person name="Ishihara M."/>
            <person name="Wang H."/>
            <person name="Abouelleil A."/>
            <person name="Bishop L."/>
            <person name="Davey E."/>
            <person name="Deng R."/>
            <person name="Deng X."/>
            <person name="Fan L."/>
            <person name="Fantoni G."/>
            <person name="Fitzgerald M."/>
            <person name="Gogineni E."/>
            <person name="Goldberg J.M."/>
            <person name="Handley G."/>
            <person name="Hu X."/>
            <person name="Huber C."/>
            <person name="Jiao X."/>
            <person name="Jones K."/>
            <person name="Levin J.Z."/>
            <person name="Liu Y."/>
            <person name="Macdonald P."/>
            <person name="Melnikov A."/>
            <person name="Raley C."/>
            <person name="Sassi M."/>
            <person name="Sherman B.T."/>
            <person name="Song X."/>
            <person name="Sykes S."/>
            <person name="Tran B."/>
            <person name="Walsh L."/>
            <person name="Xia Y."/>
            <person name="Yang J."/>
            <person name="Young S."/>
            <person name="Zeng Q."/>
            <person name="Zheng X."/>
            <person name="Stephens R."/>
            <person name="Nusbaum C."/>
            <person name="Birren B.W."/>
            <person name="Azadi P."/>
            <person name="Lempicki R.A."/>
            <person name="Cuomo C.A."/>
            <person name="Kovacs J.A."/>
        </authorList>
    </citation>
    <scope>NUCLEOTIDE SEQUENCE [LARGE SCALE GENOMIC DNA]</scope>
    <source>
        <strain evidence="3">RU7</strain>
    </source>
</reference>
<dbReference type="EMBL" id="LFWA01000003">
    <property type="protein sequence ID" value="KTW31974.1"/>
    <property type="molecule type" value="Genomic_DNA"/>
</dbReference>
<evidence type="ECO:0000313" key="2">
    <source>
        <dbReference type="EMBL" id="KTW31974.1"/>
    </source>
</evidence>
<dbReference type="GeneID" id="28939175"/>
<dbReference type="AlphaFoldDB" id="A0A0W4ZUB4"/>
<evidence type="ECO:0000259" key="1">
    <source>
        <dbReference type="Pfam" id="PF01918"/>
    </source>
</evidence>
<proteinExistence type="predicted"/>
<dbReference type="InterPro" id="IPR036882">
    <property type="entry name" value="Alba-like_dom_sf"/>
</dbReference>
<protein>
    <recommendedName>
        <fullName evidence="1">DNA/RNA-binding protein Alba-like domain-containing protein</fullName>
    </recommendedName>
</protein>
<dbReference type="SUPFAM" id="SSF82704">
    <property type="entry name" value="AlbA-like"/>
    <property type="match status" value="1"/>
</dbReference>
<dbReference type="Gene3D" id="3.30.110.20">
    <property type="entry name" value="Alba-like domain"/>
    <property type="match status" value="1"/>
</dbReference>
<accession>A0A0W4ZUB4</accession>
<dbReference type="Pfam" id="PF01918">
    <property type="entry name" value="Alba"/>
    <property type="match status" value="1"/>
</dbReference>
<dbReference type="InterPro" id="IPR002775">
    <property type="entry name" value="DNA/RNA-bd_Alba-like"/>
</dbReference>
<dbReference type="RefSeq" id="XP_018230666.1">
    <property type="nucleotide sequence ID" value="XM_018372920.1"/>
</dbReference>
<organism evidence="2 3">
    <name type="scientific">Pneumocystis jirovecii (strain RU7)</name>
    <name type="common">Human pneumocystis pneumonia agent</name>
    <dbReference type="NCBI Taxonomy" id="1408657"/>
    <lineage>
        <taxon>Eukaryota</taxon>
        <taxon>Fungi</taxon>
        <taxon>Dikarya</taxon>
        <taxon>Ascomycota</taxon>
        <taxon>Taphrinomycotina</taxon>
        <taxon>Pneumocystomycetes</taxon>
        <taxon>Pneumocystaceae</taxon>
        <taxon>Pneumocystis</taxon>
    </lineage>
</organism>
<sequence length="143" mass="16359">MQNAPLSPAKLKNEICVKKSSSIRSLVTRGLHVLTEQEVQNIFTVEAQGLSIGKAVTIIEILKRRLRDAELKFWQYNKLDSAHTDTSAIHMISKDCSFDLKHDNRKDILKNIKTKVVPILRIKLSRLPLELTDGWKEQLDNLD</sequence>
<gene>
    <name evidence="2" type="ORF">T551_00656</name>
</gene>
<name>A0A0W4ZUB4_PNEJ7</name>
<comment type="caution">
    <text evidence="2">The sequence shown here is derived from an EMBL/GenBank/DDBJ whole genome shotgun (WGS) entry which is preliminary data.</text>
</comment>
<dbReference type="VEuPathDB" id="FungiDB:T551_00656"/>
<dbReference type="GO" id="GO:0003676">
    <property type="term" value="F:nucleic acid binding"/>
    <property type="evidence" value="ECO:0007669"/>
    <property type="project" value="InterPro"/>
</dbReference>